<sequence>MMRLKKYGGLSGGNALTLLIRKRVISIKLGGLGLPSACEVCSMPFIKKVPVHIRSHQKFLMN</sequence>
<proteinExistence type="predicted"/>
<dbReference type="Proteomes" id="UP000289738">
    <property type="component" value="Chromosome A09"/>
</dbReference>
<gene>
    <name evidence="1" type="ORF">Ahy_A09g044327</name>
</gene>
<name>A0A445BJW0_ARAHY</name>
<protein>
    <recommendedName>
        <fullName evidence="3">C2H2-type domain-containing protein</fullName>
    </recommendedName>
</protein>
<dbReference type="EMBL" id="SDMP01000009">
    <property type="protein sequence ID" value="RYR38963.1"/>
    <property type="molecule type" value="Genomic_DNA"/>
</dbReference>
<reference evidence="1 2" key="1">
    <citation type="submission" date="2019-01" db="EMBL/GenBank/DDBJ databases">
        <title>Sequencing of cultivated peanut Arachis hypogaea provides insights into genome evolution and oil improvement.</title>
        <authorList>
            <person name="Chen X."/>
        </authorList>
    </citation>
    <scope>NUCLEOTIDE SEQUENCE [LARGE SCALE GENOMIC DNA]</scope>
    <source>
        <strain evidence="2">cv. Fuhuasheng</strain>
        <tissue evidence="1">Leaves</tissue>
    </source>
</reference>
<organism evidence="1 2">
    <name type="scientific">Arachis hypogaea</name>
    <name type="common">Peanut</name>
    <dbReference type="NCBI Taxonomy" id="3818"/>
    <lineage>
        <taxon>Eukaryota</taxon>
        <taxon>Viridiplantae</taxon>
        <taxon>Streptophyta</taxon>
        <taxon>Embryophyta</taxon>
        <taxon>Tracheophyta</taxon>
        <taxon>Spermatophyta</taxon>
        <taxon>Magnoliopsida</taxon>
        <taxon>eudicotyledons</taxon>
        <taxon>Gunneridae</taxon>
        <taxon>Pentapetalae</taxon>
        <taxon>rosids</taxon>
        <taxon>fabids</taxon>
        <taxon>Fabales</taxon>
        <taxon>Fabaceae</taxon>
        <taxon>Papilionoideae</taxon>
        <taxon>50 kb inversion clade</taxon>
        <taxon>dalbergioids sensu lato</taxon>
        <taxon>Dalbergieae</taxon>
        <taxon>Pterocarpus clade</taxon>
        <taxon>Arachis</taxon>
    </lineage>
</organism>
<evidence type="ECO:0008006" key="3">
    <source>
        <dbReference type="Google" id="ProtNLM"/>
    </source>
</evidence>
<comment type="caution">
    <text evidence="1">The sequence shown here is derived from an EMBL/GenBank/DDBJ whole genome shotgun (WGS) entry which is preliminary data.</text>
</comment>
<evidence type="ECO:0000313" key="1">
    <source>
        <dbReference type="EMBL" id="RYR38963.1"/>
    </source>
</evidence>
<keyword evidence="2" id="KW-1185">Reference proteome</keyword>
<accession>A0A445BJW0</accession>
<evidence type="ECO:0000313" key="2">
    <source>
        <dbReference type="Proteomes" id="UP000289738"/>
    </source>
</evidence>
<dbReference type="AlphaFoldDB" id="A0A445BJW0"/>